<dbReference type="Proteomes" id="UP000681356">
    <property type="component" value="Unassembled WGS sequence"/>
</dbReference>
<evidence type="ECO:0000313" key="5">
    <source>
        <dbReference type="Proteomes" id="UP000681356"/>
    </source>
</evidence>
<accession>A0A8J7WCM1</accession>
<reference evidence="4" key="1">
    <citation type="submission" date="2021-04" db="EMBL/GenBank/DDBJ databases">
        <authorList>
            <person name="Yoon J."/>
        </authorList>
    </citation>
    <scope>NUCLEOTIDE SEQUENCE</scope>
    <source>
        <strain evidence="4">KMU-90</strain>
    </source>
</reference>
<dbReference type="InterPro" id="IPR050832">
    <property type="entry name" value="Bact_Acetyltransf"/>
</dbReference>
<keyword evidence="1" id="KW-0808">Transferase</keyword>
<protein>
    <submittedName>
        <fullName evidence="4">GNAT family N-acetyltransferase</fullName>
    </submittedName>
</protein>
<name>A0A8J7WCM1_9RHOB</name>
<evidence type="ECO:0000256" key="2">
    <source>
        <dbReference type="ARBA" id="ARBA00023315"/>
    </source>
</evidence>
<dbReference type="PROSITE" id="PS51186">
    <property type="entry name" value="GNAT"/>
    <property type="match status" value="1"/>
</dbReference>
<comment type="caution">
    <text evidence="4">The sequence shown here is derived from an EMBL/GenBank/DDBJ whole genome shotgun (WGS) entry which is preliminary data.</text>
</comment>
<dbReference type="CDD" id="cd04301">
    <property type="entry name" value="NAT_SF"/>
    <property type="match status" value="1"/>
</dbReference>
<dbReference type="RefSeq" id="WP_212537069.1">
    <property type="nucleotide sequence ID" value="NZ_JAGTUU010000005.1"/>
</dbReference>
<keyword evidence="5" id="KW-1185">Reference proteome</keyword>
<feature type="domain" description="N-acetyltransferase" evidence="3">
    <location>
        <begin position="1"/>
        <end position="156"/>
    </location>
</feature>
<sequence length="156" mass="17475">MITEATQTDIPALADMLRDLNACHLPHAPHRLHGDGDPAALEGFFNEAMERGARVLVYRTEGVARGYLMWLVQDRPGDAVTRPLRRALLDHVWVEPVWRRRGLAARLIARFEQDSRAAGCTGWIAHVFAVNAGSQALMRGQGAGCVTETFEKRYRR</sequence>
<gene>
    <name evidence="4" type="ORF">KB874_13520</name>
</gene>
<dbReference type="GO" id="GO:0016747">
    <property type="term" value="F:acyltransferase activity, transferring groups other than amino-acyl groups"/>
    <property type="evidence" value="ECO:0007669"/>
    <property type="project" value="InterPro"/>
</dbReference>
<evidence type="ECO:0000313" key="4">
    <source>
        <dbReference type="EMBL" id="MBS0125107.1"/>
    </source>
</evidence>
<dbReference type="Pfam" id="PF00583">
    <property type="entry name" value="Acetyltransf_1"/>
    <property type="match status" value="1"/>
</dbReference>
<evidence type="ECO:0000259" key="3">
    <source>
        <dbReference type="PROSITE" id="PS51186"/>
    </source>
</evidence>
<proteinExistence type="predicted"/>
<dbReference type="Gene3D" id="3.40.630.30">
    <property type="match status" value="1"/>
</dbReference>
<dbReference type="EMBL" id="JAGTUU010000005">
    <property type="protein sequence ID" value="MBS0125107.1"/>
    <property type="molecule type" value="Genomic_DNA"/>
</dbReference>
<dbReference type="AlphaFoldDB" id="A0A8J7WCM1"/>
<dbReference type="InterPro" id="IPR016181">
    <property type="entry name" value="Acyl_CoA_acyltransferase"/>
</dbReference>
<dbReference type="SUPFAM" id="SSF55729">
    <property type="entry name" value="Acyl-CoA N-acyltransferases (Nat)"/>
    <property type="match status" value="1"/>
</dbReference>
<organism evidence="4 5">
    <name type="scientific">Thetidibacter halocola</name>
    <dbReference type="NCBI Taxonomy" id="2827239"/>
    <lineage>
        <taxon>Bacteria</taxon>
        <taxon>Pseudomonadati</taxon>
        <taxon>Pseudomonadota</taxon>
        <taxon>Alphaproteobacteria</taxon>
        <taxon>Rhodobacterales</taxon>
        <taxon>Roseobacteraceae</taxon>
        <taxon>Thetidibacter</taxon>
    </lineage>
</organism>
<keyword evidence="2" id="KW-0012">Acyltransferase</keyword>
<dbReference type="InterPro" id="IPR000182">
    <property type="entry name" value="GNAT_dom"/>
</dbReference>
<dbReference type="PANTHER" id="PTHR43877">
    <property type="entry name" value="AMINOALKYLPHOSPHONATE N-ACETYLTRANSFERASE-RELATED-RELATED"/>
    <property type="match status" value="1"/>
</dbReference>
<evidence type="ECO:0000256" key="1">
    <source>
        <dbReference type="ARBA" id="ARBA00022679"/>
    </source>
</evidence>